<keyword evidence="8 9" id="KW-0139">CF(1)</keyword>
<evidence type="ECO:0000259" key="10">
    <source>
        <dbReference type="Pfam" id="PF02823"/>
    </source>
</evidence>
<evidence type="ECO:0000256" key="2">
    <source>
        <dbReference type="ARBA" id="ARBA00004184"/>
    </source>
</evidence>
<dbReference type="SUPFAM" id="SSF51344">
    <property type="entry name" value="Epsilon subunit of F1F0-ATP synthase N-terminal domain"/>
    <property type="match status" value="1"/>
</dbReference>
<dbReference type="GO" id="GO:0046933">
    <property type="term" value="F:proton-transporting ATP synthase activity, rotational mechanism"/>
    <property type="evidence" value="ECO:0007669"/>
    <property type="project" value="UniProtKB-UniRule"/>
</dbReference>
<evidence type="ECO:0000256" key="7">
    <source>
        <dbReference type="ARBA" id="ARBA00023136"/>
    </source>
</evidence>
<dbReference type="Proteomes" id="UP000885680">
    <property type="component" value="Unassembled WGS sequence"/>
</dbReference>
<comment type="subcellular location">
    <subcellularLocation>
        <location evidence="9">Cell membrane</location>
        <topology evidence="9">Peripheral membrane protein</topology>
    </subcellularLocation>
    <subcellularLocation>
        <location evidence="2">Endomembrane system</location>
        <topology evidence="2">Peripheral membrane protein</topology>
    </subcellularLocation>
</comment>
<accession>A0A9C9NHQ6</accession>
<dbReference type="HAMAP" id="MF_00530">
    <property type="entry name" value="ATP_synth_epsil_bac"/>
    <property type="match status" value="1"/>
</dbReference>
<dbReference type="Pfam" id="PF02823">
    <property type="entry name" value="ATP-synt_DE_N"/>
    <property type="match status" value="1"/>
</dbReference>
<dbReference type="GO" id="GO:0005524">
    <property type="term" value="F:ATP binding"/>
    <property type="evidence" value="ECO:0007669"/>
    <property type="project" value="UniProtKB-UniRule"/>
</dbReference>
<protein>
    <recommendedName>
        <fullName evidence="9">ATP synthase epsilon chain</fullName>
    </recommendedName>
    <alternativeName>
        <fullName evidence="9">ATP synthase F1 sector epsilon subunit</fullName>
    </alternativeName>
    <alternativeName>
        <fullName evidence="9">F-ATPase epsilon subunit</fullName>
    </alternativeName>
</protein>
<evidence type="ECO:0000256" key="3">
    <source>
        <dbReference type="ARBA" id="ARBA00005712"/>
    </source>
</evidence>
<evidence type="ECO:0000256" key="9">
    <source>
        <dbReference type="HAMAP-Rule" id="MF_00530"/>
    </source>
</evidence>
<evidence type="ECO:0000256" key="4">
    <source>
        <dbReference type="ARBA" id="ARBA00022448"/>
    </source>
</evidence>
<dbReference type="InterPro" id="IPR024037">
    <property type="entry name" value="Alt_ATP_synth_F1_esu"/>
</dbReference>
<comment type="similarity">
    <text evidence="3 9">Belongs to the ATPase epsilon chain family.</text>
</comment>
<dbReference type="NCBIfam" id="TIGR03166">
    <property type="entry name" value="alt_F1F0_F1_eps"/>
    <property type="match status" value="1"/>
</dbReference>
<dbReference type="InterPro" id="IPR020546">
    <property type="entry name" value="ATP_synth_F1_dsu/esu_N"/>
</dbReference>
<keyword evidence="9" id="KW-1003">Cell membrane</keyword>
<comment type="subunit">
    <text evidence="9">F-type ATPases have 2 components, CF(1) - the catalytic core - and CF(0) - the membrane proton channel. CF(1) has five subunits: alpha(3), beta(3), gamma(1), delta(1), epsilon(1). CF(0) has three main subunits: a, b and c.</text>
</comment>
<keyword evidence="5 9" id="KW-0375">Hydrogen ion transport</keyword>
<sequence length="136" mass="14848">MTLAAEMQIQLRLPHQLLFDGSATRLKATAADGDFGILPNHVDSVTALVPSVLLITRPDGQELIFGIDEGILVKRGHQVEIAVRRGVLSDDLENLRDDVGGSFFAMEDDERAACAALSRLEADMVRRFASLSRPHP</sequence>
<dbReference type="EMBL" id="DRGN01000203">
    <property type="protein sequence ID" value="HEU01524.1"/>
    <property type="molecule type" value="Genomic_DNA"/>
</dbReference>
<dbReference type="InterPro" id="IPR001469">
    <property type="entry name" value="ATP_synth_F1_dsu/esu"/>
</dbReference>
<evidence type="ECO:0000313" key="11">
    <source>
        <dbReference type="EMBL" id="HEU01524.1"/>
    </source>
</evidence>
<dbReference type="GO" id="GO:0005886">
    <property type="term" value="C:plasma membrane"/>
    <property type="evidence" value="ECO:0007669"/>
    <property type="project" value="UniProtKB-SubCell"/>
</dbReference>
<dbReference type="GO" id="GO:0012505">
    <property type="term" value="C:endomembrane system"/>
    <property type="evidence" value="ECO:0007669"/>
    <property type="project" value="UniProtKB-SubCell"/>
</dbReference>
<evidence type="ECO:0000256" key="8">
    <source>
        <dbReference type="ARBA" id="ARBA00023196"/>
    </source>
</evidence>
<keyword evidence="9" id="KW-0066">ATP synthesis</keyword>
<comment type="caution">
    <text evidence="11">The sequence shown here is derived from an EMBL/GenBank/DDBJ whole genome shotgun (WGS) entry which is preliminary data.</text>
</comment>
<keyword evidence="6 9" id="KW-0406">Ion transport</keyword>
<evidence type="ECO:0000256" key="6">
    <source>
        <dbReference type="ARBA" id="ARBA00023065"/>
    </source>
</evidence>
<evidence type="ECO:0000256" key="5">
    <source>
        <dbReference type="ARBA" id="ARBA00022781"/>
    </source>
</evidence>
<proteinExistence type="inferred from homology"/>
<feature type="domain" description="ATP synthase F1 complex delta/epsilon subunit N-terminal" evidence="10">
    <location>
        <begin position="7"/>
        <end position="84"/>
    </location>
</feature>
<reference evidence="11" key="1">
    <citation type="journal article" date="2020" name="mSystems">
        <title>Genome- and Community-Level Interaction Insights into Carbon Utilization and Element Cycling Functions of Hydrothermarchaeota in Hydrothermal Sediment.</title>
        <authorList>
            <person name="Zhou Z."/>
            <person name="Liu Y."/>
            <person name="Xu W."/>
            <person name="Pan J."/>
            <person name="Luo Z.H."/>
            <person name="Li M."/>
        </authorList>
    </citation>
    <scope>NUCLEOTIDE SEQUENCE</scope>
    <source>
        <strain evidence="11">HyVt-347</strain>
    </source>
</reference>
<dbReference type="AlphaFoldDB" id="A0A9C9NHQ6"/>
<dbReference type="Gene3D" id="2.60.15.10">
    <property type="entry name" value="F0F1 ATP synthase delta/epsilon subunit, N-terminal"/>
    <property type="match status" value="1"/>
</dbReference>
<keyword evidence="7 9" id="KW-0472">Membrane</keyword>
<dbReference type="GO" id="GO:0045259">
    <property type="term" value="C:proton-transporting ATP synthase complex"/>
    <property type="evidence" value="ECO:0007669"/>
    <property type="project" value="UniProtKB-KW"/>
</dbReference>
<organism evidence="11 12">
    <name type="scientific">Aurantimonas coralicida</name>
    <dbReference type="NCBI Taxonomy" id="182270"/>
    <lineage>
        <taxon>Bacteria</taxon>
        <taxon>Pseudomonadati</taxon>
        <taxon>Pseudomonadota</taxon>
        <taxon>Alphaproteobacteria</taxon>
        <taxon>Hyphomicrobiales</taxon>
        <taxon>Aurantimonadaceae</taxon>
        <taxon>Aurantimonas</taxon>
    </lineage>
</organism>
<dbReference type="InterPro" id="IPR036771">
    <property type="entry name" value="ATPsynth_dsu/esu_N"/>
</dbReference>
<keyword evidence="4 9" id="KW-0813">Transport</keyword>
<evidence type="ECO:0000256" key="1">
    <source>
        <dbReference type="ARBA" id="ARBA00003543"/>
    </source>
</evidence>
<evidence type="ECO:0000313" key="12">
    <source>
        <dbReference type="Proteomes" id="UP000885680"/>
    </source>
</evidence>
<gene>
    <name evidence="9" type="primary">atpC</name>
    <name evidence="11" type="ORF">ENH89_14530</name>
</gene>
<comment type="function">
    <text evidence="1 9">Produces ATP from ADP in the presence of a proton gradient across the membrane.</text>
</comment>
<name>A0A9C9NHQ6_9HYPH</name>
<dbReference type="CDD" id="cd12152">
    <property type="entry name" value="F1-ATPase_delta"/>
    <property type="match status" value="1"/>
</dbReference>